<dbReference type="InterPro" id="IPR002347">
    <property type="entry name" value="SDR_fam"/>
</dbReference>
<reference evidence="2 3" key="1">
    <citation type="submission" date="2024-02" db="EMBL/GenBank/DDBJ databases">
        <title>A draft genome for the cacao thread blight pathogen Marasmius crinis-equi.</title>
        <authorList>
            <person name="Cohen S.P."/>
            <person name="Baruah I.K."/>
            <person name="Amoako-Attah I."/>
            <person name="Bukari Y."/>
            <person name="Meinhardt L.W."/>
            <person name="Bailey B.A."/>
        </authorList>
    </citation>
    <scope>NUCLEOTIDE SEQUENCE [LARGE SCALE GENOMIC DNA]</scope>
    <source>
        <strain evidence="2 3">GH-76</strain>
    </source>
</reference>
<dbReference type="SUPFAM" id="SSF51735">
    <property type="entry name" value="NAD(P)-binding Rossmann-fold domains"/>
    <property type="match status" value="1"/>
</dbReference>
<protein>
    <submittedName>
        <fullName evidence="2">Short-chain alcohol dehydrogenase</fullName>
        <ecNumber evidence="2">1.3.1.33</ecNumber>
    </submittedName>
</protein>
<dbReference type="Pfam" id="PF00106">
    <property type="entry name" value="adh_short"/>
    <property type="match status" value="2"/>
</dbReference>
<accession>A0ABR3G156</accession>
<keyword evidence="1 2" id="KW-0560">Oxidoreductase</keyword>
<comment type="caution">
    <text evidence="2">The sequence shown here is derived from an EMBL/GenBank/DDBJ whole genome shotgun (WGS) entry which is preliminary data.</text>
</comment>
<dbReference type="EMBL" id="JBAHYK010000008">
    <property type="protein sequence ID" value="KAL0581533.1"/>
    <property type="molecule type" value="Genomic_DNA"/>
</dbReference>
<dbReference type="PRINTS" id="PR00081">
    <property type="entry name" value="GDHRDH"/>
</dbReference>
<gene>
    <name evidence="2" type="primary">RDH1_2</name>
    <name evidence="2" type="ORF">V5O48_000462</name>
</gene>
<keyword evidence="3" id="KW-1185">Reference proteome</keyword>
<evidence type="ECO:0000313" key="3">
    <source>
        <dbReference type="Proteomes" id="UP001465976"/>
    </source>
</evidence>
<sequence>MPTLLKTFVSQSWPPKPAFSVDQIPDLSGRVILVTGGNAGIGYETAKAVLSKNAKVYIACRSREKGENALASLRKETGKEAHFLQLDLARLASVKEAAREFLKYVYVLLIGSPDPGIDDVNLFDRLEPRLHILFNNAGVMEPSIDLLTADGYDLTVGTNVLGPYYFTSLVLPALLTAANEGPHKARIVNTSSFASEMCHGKLDYSAFKEDDRKRRALGTTNLYYISKWMNLTYTTEFSRRYKGKGIVSSAVNPGNIQSDLQRHLTGFKDWALSKILHPTPYGALTQLYAGTSEHADEFDGGYFVPWARRAEPNPTTKDPGEGKKLWEWLEAQVKANE</sequence>
<dbReference type="PANTHER" id="PTHR43157:SF31">
    <property type="entry name" value="PHOSPHATIDYLINOSITOL-GLYCAN BIOSYNTHESIS CLASS F PROTEIN"/>
    <property type="match status" value="1"/>
</dbReference>
<evidence type="ECO:0000313" key="2">
    <source>
        <dbReference type="EMBL" id="KAL0581533.1"/>
    </source>
</evidence>
<organism evidence="2 3">
    <name type="scientific">Marasmius crinis-equi</name>
    <dbReference type="NCBI Taxonomy" id="585013"/>
    <lineage>
        <taxon>Eukaryota</taxon>
        <taxon>Fungi</taxon>
        <taxon>Dikarya</taxon>
        <taxon>Basidiomycota</taxon>
        <taxon>Agaricomycotina</taxon>
        <taxon>Agaricomycetes</taxon>
        <taxon>Agaricomycetidae</taxon>
        <taxon>Agaricales</taxon>
        <taxon>Marasmiineae</taxon>
        <taxon>Marasmiaceae</taxon>
        <taxon>Marasmius</taxon>
    </lineage>
</organism>
<name>A0ABR3G156_9AGAR</name>
<dbReference type="Gene3D" id="3.40.50.720">
    <property type="entry name" value="NAD(P)-binding Rossmann-like Domain"/>
    <property type="match status" value="1"/>
</dbReference>
<proteinExistence type="predicted"/>
<dbReference type="Proteomes" id="UP001465976">
    <property type="component" value="Unassembled WGS sequence"/>
</dbReference>
<dbReference type="InterPro" id="IPR036291">
    <property type="entry name" value="NAD(P)-bd_dom_sf"/>
</dbReference>
<evidence type="ECO:0000256" key="1">
    <source>
        <dbReference type="ARBA" id="ARBA00023002"/>
    </source>
</evidence>
<dbReference type="GO" id="GO:0016630">
    <property type="term" value="F:protochlorophyllide reductase activity"/>
    <property type="evidence" value="ECO:0007669"/>
    <property type="project" value="UniProtKB-EC"/>
</dbReference>
<dbReference type="PANTHER" id="PTHR43157">
    <property type="entry name" value="PHOSPHATIDYLINOSITOL-GLYCAN BIOSYNTHESIS CLASS F PROTEIN-RELATED"/>
    <property type="match status" value="1"/>
</dbReference>
<dbReference type="EC" id="1.3.1.33" evidence="2"/>